<evidence type="ECO:0000256" key="4">
    <source>
        <dbReference type="ARBA" id="ARBA00023014"/>
    </source>
</evidence>
<dbReference type="PROSITE" id="PS00198">
    <property type="entry name" value="4FE4S_FER_1"/>
    <property type="match status" value="1"/>
</dbReference>
<dbReference type="GO" id="GO:0046872">
    <property type="term" value="F:metal ion binding"/>
    <property type="evidence" value="ECO:0007669"/>
    <property type="project" value="UniProtKB-KW"/>
</dbReference>
<feature type="domain" description="4Fe-4S ferredoxin-type" evidence="5">
    <location>
        <begin position="69"/>
        <end position="98"/>
    </location>
</feature>
<accession>A0A1V6N4N8</accession>
<dbReference type="GO" id="GO:0051539">
    <property type="term" value="F:4 iron, 4 sulfur cluster binding"/>
    <property type="evidence" value="ECO:0007669"/>
    <property type="project" value="UniProtKB-KW"/>
</dbReference>
<name>A0A1V6N4N8_METAZ</name>
<proteinExistence type="predicted"/>
<dbReference type="PANTHER" id="PTHR43177:SF3">
    <property type="entry name" value="PROTEIN NRFC HOMOLOG"/>
    <property type="match status" value="1"/>
</dbReference>
<dbReference type="Proteomes" id="UP000191661">
    <property type="component" value="Unassembled WGS sequence"/>
</dbReference>
<reference evidence="6 7" key="1">
    <citation type="submission" date="2014-12" db="EMBL/GenBank/DDBJ databases">
        <title>Genome sequence of Methanobrevibacter arboriphilicus DH1, DSM1125.</title>
        <authorList>
            <person name="Poehlein A."/>
            <person name="Thauer R.K."/>
            <person name="Seedorf H."/>
            <person name="Daniel R."/>
        </authorList>
    </citation>
    <scope>NUCLEOTIDE SEQUENCE [LARGE SCALE GENOMIC DNA]</scope>
    <source>
        <strain evidence="6 7">DH1</strain>
    </source>
</reference>
<keyword evidence="2" id="KW-0479">Metal-binding</keyword>
<dbReference type="EMBL" id="JXMW01000001">
    <property type="protein sequence ID" value="OQD59641.1"/>
    <property type="molecule type" value="Genomic_DNA"/>
</dbReference>
<evidence type="ECO:0000256" key="1">
    <source>
        <dbReference type="ARBA" id="ARBA00022485"/>
    </source>
</evidence>
<evidence type="ECO:0000313" key="6">
    <source>
        <dbReference type="EMBL" id="OQD59641.1"/>
    </source>
</evidence>
<dbReference type="InterPro" id="IPR017900">
    <property type="entry name" value="4Fe4S_Fe_S_CS"/>
</dbReference>
<dbReference type="OrthoDB" id="2837at2157"/>
<evidence type="ECO:0000259" key="5">
    <source>
        <dbReference type="PROSITE" id="PS51379"/>
    </source>
</evidence>
<dbReference type="PANTHER" id="PTHR43177">
    <property type="entry name" value="PROTEIN NRFC"/>
    <property type="match status" value="1"/>
</dbReference>
<sequence length="160" mass="17807">MKTLMVTDPQMCTECEACINACKKTYGTARARKTDSIPIFCMHCHPDKAPCRRICPHNAIEVIDGEDGETLIVNEENCILCKLCAIACPIGIISFDKEKKSAEKCTLCLESDNIIPACVEACKDNVLNVFSIEDLQELKNDENLTEELQEAIKTFKSKSN</sequence>
<gene>
    <name evidence="6" type="ORF">MBBAR_1c00370</name>
</gene>
<evidence type="ECO:0000256" key="3">
    <source>
        <dbReference type="ARBA" id="ARBA00023004"/>
    </source>
</evidence>
<keyword evidence="3" id="KW-0408">Iron</keyword>
<dbReference type="SUPFAM" id="SSF54862">
    <property type="entry name" value="4Fe-4S ferredoxins"/>
    <property type="match status" value="1"/>
</dbReference>
<keyword evidence="4" id="KW-0411">Iron-sulfur</keyword>
<dbReference type="GO" id="GO:0016491">
    <property type="term" value="F:oxidoreductase activity"/>
    <property type="evidence" value="ECO:0007669"/>
    <property type="project" value="UniProtKB-ARBA"/>
</dbReference>
<organism evidence="6 7">
    <name type="scientific">Methanobrevibacter arboriphilus JCM 13429 = DSM 1125</name>
    <dbReference type="NCBI Taxonomy" id="1300164"/>
    <lineage>
        <taxon>Archaea</taxon>
        <taxon>Methanobacteriati</taxon>
        <taxon>Methanobacteriota</taxon>
        <taxon>Methanomada group</taxon>
        <taxon>Methanobacteria</taxon>
        <taxon>Methanobacteriales</taxon>
        <taxon>Methanobacteriaceae</taxon>
        <taxon>Methanobrevibacter</taxon>
    </lineage>
</organism>
<keyword evidence="7" id="KW-1185">Reference proteome</keyword>
<dbReference type="Pfam" id="PF13247">
    <property type="entry name" value="Fer4_11"/>
    <property type="match status" value="1"/>
</dbReference>
<dbReference type="Gene3D" id="3.30.70.20">
    <property type="match status" value="1"/>
</dbReference>
<comment type="caution">
    <text evidence="6">The sequence shown here is derived from an EMBL/GenBank/DDBJ whole genome shotgun (WGS) entry which is preliminary data.</text>
</comment>
<keyword evidence="1" id="KW-0004">4Fe-4S</keyword>
<dbReference type="PROSITE" id="PS51379">
    <property type="entry name" value="4FE4S_FER_2"/>
    <property type="match status" value="1"/>
</dbReference>
<dbReference type="RefSeq" id="WP_080459281.1">
    <property type="nucleotide sequence ID" value="NZ_JXMW01000001.1"/>
</dbReference>
<dbReference type="InterPro" id="IPR050954">
    <property type="entry name" value="ET_IronSulfur_Cluster-Binding"/>
</dbReference>
<dbReference type="InterPro" id="IPR017896">
    <property type="entry name" value="4Fe4S_Fe-S-bd"/>
</dbReference>
<dbReference type="AlphaFoldDB" id="A0A1V6N4N8"/>
<protein>
    <submittedName>
        <fullName evidence="6">Conserved protein containing a Fe-S cluster</fullName>
    </submittedName>
</protein>
<evidence type="ECO:0000256" key="2">
    <source>
        <dbReference type="ARBA" id="ARBA00022723"/>
    </source>
</evidence>
<evidence type="ECO:0000313" key="7">
    <source>
        <dbReference type="Proteomes" id="UP000191661"/>
    </source>
</evidence>